<evidence type="ECO:0000313" key="1">
    <source>
        <dbReference type="EMBL" id="MDL5160503.1"/>
    </source>
</evidence>
<sequence>MPTPTPRPTLRPTPLRLLPQPDPTLAGVIAETLDMELPELAAGDRARVVATVLGLLVTTQDEHQPTRYAMTVLLASPCRRCARPIGWDPFEQGWLHYTGARACTPDAVLGHGSDLARRMFDADRAADRAQIEHDAALAADDPVAAAQATARGALATTLAGQLAGHLHATP</sequence>
<accession>A0ABT7MIK1</accession>
<protein>
    <submittedName>
        <fullName evidence="1">Uncharacterized protein</fullName>
    </submittedName>
</protein>
<gene>
    <name evidence="1" type="ORF">QRT03_31365</name>
</gene>
<dbReference type="EMBL" id="JASVWF010000011">
    <property type="protein sequence ID" value="MDL5160503.1"/>
    <property type="molecule type" value="Genomic_DNA"/>
</dbReference>
<comment type="caution">
    <text evidence="1">The sequence shown here is derived from an EMBL/GenBank/DDBJ whole genome shotgun (WGS) entry which is preliminary data.</text>
</comment>
<evidence type="ECO:0000313" key="2">
    <source>
        <dbReference type="Proteomes" id="UP001231924"/>
    </source>
</evidence>
<reference evidence="1 2" key="1">
    <citation type="submission" date="2023-06" db="EMBL/GenBank/DDBJ databases">
        <title>Actinomycetospora Odt1-22.</title>
        <authorList>
            <person name="Supong K."/>
        </authorList>
    </citation>
    <scope>NUCLEOTIDE SEQUENCE [LARGE SCALE GENOMIC DNA]</scope>
    <source>
        <strain evidence="1 2">Odt1-22</strain>
    </source>
</reference>
<keyword evidence="2" id="KW-1185">Reference proteome</keyword>
<dbReference type="RefSeq" id="WP_286057106.1">
    <property type="nucleotide sequence ID" value="NZ_JASVWF010000011.1"/>
</dbReference>
<proteinExistence type="predicted"/>
<name>A0ABT7MIK1_9PSEU</name>
<organism evidence="1 2">
    <name type="scientific">Actinomycetospora termitidis</name>
    <dbReference type="NCBI Taxonomy" id="3053470"/>
    <lineage>
        <taxon>Bacteria</taxon>
        <taxon>Bacillati</taxon>
        <taxon>Actinomycetota</taxon>
        <taxon>Actinomycetes</taxon>
        <taxon>Pseudonocardiales</taxon>
        <taxon>Pseudonocardiaceae</taxon>
        <taxon>Actinomycetospora</taxon>
    </lineage>
</organism>
<dbReference type="Proteomes" id="UP001231924">
    <property type="component" value="Unassembled WGS sequence"/>
</dbReference>